<proteinExistence type="predicted"/>
<dbReference type="Gene3D" id="3.90.550.10">
    <property type="entry name" value="Spore Coat Polysaccharide Biosynthesis Protein SpsA, Chain A"/>
    <property type="match status" value="1"/>
</dbReference>
<dbReference type="Pfam" id="PF12804">
    <property type="entry name" value="NTP_transf_3"/>
    <property type="match status" value="1"/>
</dbReference>
<dbReference type="PANTHER" id="PTHR43777:SF1">
    <property type="entry name" value="MOLYBDENUM COFACTOR CYTIDYLYLTRANSFERASE"/>
    <property type="match status" value="1"/>
</dbReference>
<accession>A0AA41UJI9</accession>
<dbReference type="Pfam" id="PF01966">
    <property type="entry name" value="HD"/>
    <property type="match status" value="1"/>
</dbReference>
<gene>
    <name evidence="2" type="ORF">MRX98_02475</name>
</gene>
<dbReference type="AlphaFoldDB" id="A0AA41UJI9"/>
<dbReference type="InterPro" id="IPR054703">
    <property type="entry name" value="Mop-rel"/>
</dbReference>
<name>A0AA41UJI9_9BACT</name>
<keyword evidence="3" id="KW-1185">Reference proteome</keyword>
<dbReference type="InterPro" id="IPR003607">
    <property type="entry name" value="HD/PDEase_dom"/>
</dbReference>
<dbReference type="InterPro" id="IPR025877">
    <property type="entry name" value="MobA-like_NTP_Trfase"/>
</dbReference>
<dbReference type="SUPFAM" id="SSF53448">
    <property type="entry name" value="Nucleotide-diphospho-sugar transferases"/>
    <property type="match status" value="1"/>
</dbReference>
<dbReference type="PANTHER" id="PTHR43777">
    <property type="entry name" value="MOLYBDENUM COFACTOR CYTIDYLYLTRANSFERASE"/>
    <property type="match status" value="1"/>
</dbReference>
<dbReference type="RefSeq" id="WP_246902735.1">
    <property type="nucleotide sequence ID" value="NZ_JALJRB010000002.1"/>
</dbReference>
<comment type="caution">
    <text evidence="2">The sequence shown here is derived from an EMBL/GenBank/DDBJ whole genome shotgun (WGS) entry which is preliminary data.</text>
</comment>
<dbReference type="SUPFAM" id="SSF109604">
    <property type="entry name" value="HD-domain/PDEase-like"/>
    <property type="match status" value="1"/>
</dbReference>
<organism evidence="2 3">
    <name type="scientific">Desulfatitalea alkaliphila</name>
    <dbReference type="NCBI Taxonomy" id="2929485"/>
    <lineage>
        <taxon>Bacteria</taxon>
        <taxon>Pseudomonadati</taxon>
        <taxon>Thermodesulfobacteriota</taxon>
        <taxon>Desulfobacteria</taxon>
        <taxon>Desulfobacterales</taxon>
        <taxon>Desulfosarcinaceae</taxon>
        <taxon>Desulfatitalea</taxon>
    </lineage>
</organism>
<dbReference type="InterPro" id="IPR006675">
    <property type="entry name" value="HDIG_dom"/>
</dbReference>
<evidence type="ECO:0000259" key="1">
    <source>
        <dbReference type="SMART" id="SM00471"/>
    </source>
</evidence>
<protein>
    <submittedName>
        <fullName evidence="2">NTP transferase domain-containing protein</fullName>
    </submittedName>
</protein>
<sequence>MDGVSAIILAAGESRRMGRFKPLLHLGATTVVERVVQLYAAAGLKDIIVVTGCNSDALCTALTHLPLRCIHNGQWRAGMYTSLQAGLGALPVDARAFFVHPVDIPLVRPSTVGALARSFHDQRGAVCHPCYDGRRGHPVLIPAALGADLLAWPGEGGLRAFWQSWTGPWREVAVADEGILLDLDTPADLRMLTQRLERDDRPSADACRVLMTRVEQVPPAVWRHCRAVAAVAGAIADALQAAGVDLDADLVRSAALVHDIARQAPHHAAAGARLLADLGYPRPAAMVAVHMDPPVADAATPDEAAVLFLADKLVVGDRPADLHTRFERKMAKYGNDPRIAKAIASRRQAAEALLATVERCIGRPVAALTADLPLKGEQPG</sequence>
<dbReference type="EMBL" id="JALJRB010000002">
    <property type="protein sequence ID" value="MCJ8499426.1"/>
    <property type="molecule type" value="Genomic_DNA"/>
</dbReference>
<dbReference type="Proteomes" id="UP001165427">
    <property type="component" value="Unassembled WGS sequence"/>
</dbReference>
<reference evidence="2" key="1">
    <citation type="submission" date="2022-04" db="EMBL/GenBank/DDBJ databases">
        <title>Desulfatitalea alkaliphila sp. nov., a novel anaerobic sulfate-reducing bacterium isolated from terrestrial mud volcano, Taman Peninsula, Russia.</title>
        <authorList>
            <person name="Khomyakova M.A."/>
            <person name="Merkel A.Y."/>
            <person name="Slobodkin A.I."/>
        </authorList>
    </citation>
    <scope>NUCLEOTIDE SEQUENCE</scope>
    <source>
        <strain evidence="2">M08but</strain>
    </source>
</reference>
<dbReference type="GO" id="GO:0016779">
    <property type="term" value="F:nucleotidyltransferase activity"/>
    <property type="evidence" value="ECO:0007669"/>
    <property type="project" value="UniProtKB-ARBA"/>
</dbReference>
<feature type="domain" description="HD/PDEase" evidence="1">
    <location>
        <begin position="217"/>
        <end position="325"/>
    </location>
</feature>
<dbReference type="CDD" id="cd04182">
    <property type="entry name" value="GT_2_like_f"/>
    <property type="match status" value="1"/>
</dbReference>
<dbReference type="NCBIfam" id="TIGR00277">
    <property type="entry name" value="HDIG"/>
    <property type="match status" value="1"/>
</dbReference>
<keyword evidence="2" id="KW-0808">Transferase</keyword>
<dbReference type="InterPro" id="IPR029044">
    <property type="entry name" value="Nucleotide-diphossugar_trans"/>
</dbReference>
<dbReference type="InterPro" id="IPR006674">
    <property type="entry name" value="HD_domain"/>
</dbReference>
<evidence type="ECO:0000313" key="3">
    <source>
        <dbReference type="Proteomes" id="UP001165427"/>
    </source>
</evidence>
<dbReference type="SMART" id="SM00471">
    <property type="entry name" value="HDc"/>
    <property type="match status" value="1"/>
</dbReference>
<evidence type="ECO:0000313" key="2">
    <source>
        <dbReference type="EMBL" id="MCJ8499426.1"/>
    </source>
</evidence>
<dbReference type="NCBIfam" id="NF045665">
    <property type="entry name" value="NTPtran_DVU1551"/>
    <property type="match status" value="1"/>
</dbReference>
<dbReference type="Gene3D" id="1.10.3210.10">
    <property type="entry name" value="Hypothetical protein af1432"/>
    <property type="match status" value="1"/>
</dbReference>